<evidence type="ECO:0000313" key="3">
    <source>
        <dbReference type="Proteomes" id="UP001604277"/>
    </source>
</evidence>
<dbReference type="Proteomes" id="UP001604277">
    <property type="component" value="Unassembled WGS sequence"/>
</dbReference>
<organism evidence="2 3">
    <name type="scientific">Forsythia ovata</name>
    <dbReference type="NCBI Taxonomy" id="205694"/>
    <lineage>
        <taxon>Eukaryota</taxon>
        <taxon>Viridiplantae</taxon>
        <taxon>Streptophyta</taxon>
        <taxon>Embryophyta</taxon>
        <taxon>Tracheophyta</taxon>
        <taxon>Spermatophyta</taxon>
        <taxon>Magnoliopsida</taxon>
        <taxon>eudicotyledons</taxon>
        <taxon>Gunneridae</taxon>
        <taxon>Pentapetalae</taxon>
        <taxon>asterids</taxon>
        <taxon>lamiids</taxon>
        <taxon>Lamiales</taxon>
        <taxon>Oleaceae</taxon>
        <taxon>Forsythieae</taxon>
        <taxon>Forsythia</taxon>
    </lineage>
</organism>
<sequence length="164" mass="18186">MTAVSNSFVICKNSALCLSSGSSLKSVDHYATIMVPTNLSLSLKGTRKSSTPKRTLTLRASYSDRPSSGSIFVRRLCFWGINCWHTRLCISKALAGATADKKDLMRKLPKFIYDEEKALERQRKKLAEKIEQLNSAIDNMSNQLRSDEPPNGAAVNVDDMEALI</sequence>
<proteinExistence type="predicted"/>
<dbReference type="PANTHER" id="PTHR34048:SF5">
    <property type="entry name" value="INNER MEMBRANE LOCALIZED PROTEIN"/>
    <property type="match status" value="1"/>
</dbReference>
<name>A0ABD1VL87_9LAMI</name>
<keyword evidence="3" id="KW-1185">Reference proteome</keyword>
<dbReference type="EMBL" id="JBFOLJ010000005">
    <property type="protein sequence ID" value="KAL2538114.1"/>
    <property type="molecule type" value="Genomic_DNA"/>
</dbReference>
<evidence type="ECO:0000256" key="1">
    <source>
        <dbReference type="SAM" id="Coils"/>
    </source>
</evidence>
<dbReference type="AlphaFoldDB" id="A0ABD1VL87"/>
<protein>
    <submittedName>
        <fullName evidence="2">Uncharacterized protein</fullName>
    </submittedName>
</protein>
<feature type="coiled-coil region" evidence="1">
    <location>
        <begin position="116"/>
        <end position="143"/>
    </location>
</feature>
<keyword evidence="1" id="KW-0175">Coiled coil</keyword>
<accession>A0ABD1VL87</accession>
<comment type="caution">
    <text evidence="2">The sequence shown here is derived from an EMBL/GenBank/DDBJ whole genome shotgun (WGS) entry which is preliminary data.</text>
</comment>
<reference evidence="3" key="1">
    <citation type="submission" date="2024-07" db="EMBL/GenBank/DDBJ databases">
        <title>Two chromosome-level genome assemblies of Korean endemic species Abeliophyllum distichum and Forsythia ovata (Oleaceae).</title>
        <authorList>
            <person name="Jang H."/>
        </authorList>
    </citation>
    <scope>NUCLEOTIDE SEQUENCE [LARGE SCALE GENOMIC DNA]</scope>
</reference>
<gene>
    <name evidence="2" type="ORF">Fot_19505</name>
</gene>
<evidence type="ECO:0000313" key="2">
    <source>
        <dbReference type="EMBL" id="KAL2538114.1"/>
    </source>
</evidence>
<dbReference type="PANTHER" id="PTHR34048">
    <property type="entry name" value="LOW-DENSITY RECEPTOR-LIKE PROTEIN"/>
    <property type="match status" value="1"/>
</dbReference>
<dbReference type="InterPro" id="IPR040377">
    <property type="entry name" value="Ssl2009-like"/>
</dbReference>